<feature type="transmembrane region" description="Helical" evidence="7">
    <location>
        <begin position="275"/>
        <end position="296"/>
    </location>
</feature>
<dbReference type="OMA" id="ENTVMFG"/>
<feature type="transmembrane region" description="Helical" evidence="7">
    <location>
        <begin position="343"/>
        <end position="362"/>
    </location>
</feature>
<dbReference type="RefSeq" id="XP_011666244.2">
    <property type="nucleotide sequence ID" value="XM_011667942.2"/>
</dbReference>
<keyword evidence="3" id="KW-1003">Cell membrane</keyword>
<reference evidence="10" key="1">
    <citation type="submission" date="2015-02" db="EMBL/GenBank/DDBJ databases">
        <title>Genome sequencing for Strongylocentrotus purpuratus.</title>
        <authorList>
            <person name="Murali S."/>
            <person name="Liu Y."/>
            <person name="Vee V."/>
            <person name="English A."/>
            <person name="Wang M."/>
            <person name="Skinner E."/>
            <person name="Han Y."/>
            <person name="Muzny D.M."/>
            <person name="Worley K.C."/>
            <person name="Gibbs R.A."/>
        </authorList>
    </citation>
    <scope>NUCLEOTIDE SEQUENCE</scope>
</reference>
<dbReference type="OrthoDB" id="6136301at2759"/>
<feature type="compositionally biased region" description="Basic and acidic residues" evidence="8">
    <location>
        <begin position="13"/>
        <end position="29"/>
    </location>
</feature>
<accession>A0A7M7HDN3</accession>
<feature type="transmembrane region" description="Helical" evidence="7">
    <location>
        <begin position="432"/>
        <end position="453"/>
    </location>
</feature>
<dbReference type="PANTHER" id="PTHR16024">
    <property type="entry name" value="XK-RELATED PROTEIN"/>
    <property type="match status" value="1"/>
</dbReference>
<organism evidence="9 10">
    <name type="scientific">Strongylocentrotus purpuratus</name>
    <name type="common">Purple sea urchin</name>
    <dbReference type="NCBI Taxonomy" id="7668"/>
    <lineage>
        <taxon>Eukaryota</taxon>
        <taxon>Metazoa</taxon>
        <taxon>Echinodermata</taxon>
        <taxon>Eleutherozoa</taxon>
        <taxon>Echinozoa</taxon>
        <taxon>Echinoidea</taxon>
        <taxon>Euechinoidea</taxon>
        <taxon>Echinacea</taxon>
        <taxon>Camarodonta</taxon>
        <taxon>Echinidea</taxon>
        <taxon>Strongylocentrotidae</taxon>
        <taxon>Strongylocentrotus</taxon>
    </lineage>
</organism>
<dbReference type="AlphaFoldDB" id="A0A7M7HDN3"/>
<dbReference type="InterPro" id="IPR018629">
    <property type="entry name" value="XK-rel"/>
</dbReference>
<comment type="subcellular location">
    <subcellularLocation>
        <location evidence="1">Cell membrane</location>
        <topology evidence="1">Multi-pass membrane protein</topology>
    </subcellularLocation>
    <subcellularLocation>
        <location evidence="7">Membrane</location>
        <topology evidence="7">Multi-pass membrane protein</topology>
    </subcellularLocation>
</comment>
<evidence type="ECO:0000313" key="10">
    <source>
        <dbReference type="Proteomes" id="UP000007110"/>
    </source>
</evidence>
<dbReference type="GeneID" id="584982"/>
<keyword evidence="4 7" id="KW-0812">Transmembrane</keyword>
<protein>
    <recommendedName>
        <fullName evidence="7">XK-related protein</fullName>
    </recommendedName>
</protein>
<evidence type="ECO:0000256" key="2">
    <source>
        <dbReference type="ARBA" id="ARBA00008789"/>
    </source>
</evidence>
<evidence type="ECO:0000256" key="5">
    <source>
        <dbReference type="ARBA" id="ARBA00022989"/>
    </source>
</evidence>
<feature type="transmembrane region" description="Helical" evidence="7">
    <location>
        <begin position="125"/>
        <end position="149"/>
    </location>
</feature>
<keyword evidence="6 7" id="KW-0472">Membrane</keyword>
<keyword evidence="10" id="KW-1185">Reference proteome</keyword>
<dbReference type="InterPro" id="IPR050895">
    <property type="entry name" value="XK-related_scramblase"/>
</dbReference>
<evidence type="ECO:0000256" key="4">
    <source>
        <dbReference type="ARBA" id="ARBA00022692"/>
    </source>
</evidence>
<feature type="region of interest" description="Disordered" evidence="8">
    <location>
        <begin position="1"/>
        <end position="107"/>
    </location>
</feature>
<dbReference type="GO" id="GO:0070782">
    <property type="term" value="P:phosphatidylserine exposure on apoptotic cell surface"/>
    <property type="evidence" value="ECO:0000318"/>
    <property type="project" value="GO_Central"/>
</dbReference>
<feature type="transmembrane region" description="Helical" evidence="7">
    <location>
        <begin position="398"/>
        <end position="420"/>
    </location>
</feature>
<proteinExistence type="inferred from homology"/>
<dbReference type="EnsemblMetazoa" id="XM_011667942">
    <property type="protein sequence ID" value="XP_011666244"/>
    <property type="gene ID" value="LOC584982"/>
</dbReference>
<dbReference type="PANTHER" id="PTHR16024:SF6">
    <property type="entry name" value="XK-RELATED PROTEIN"/>
    <property type="match status" value="1"/>
</dbReference>
<name>A0A7M7HDN3_STRPU</name>
<dbReference type="GO" id="GO:0043652">
    <property type="term" value="P:engulfment of apoptotic cell"/>
    <property type="evidence" value="ECO:0000318"/>
    <property type="project" value="GO_Central"/>
</dbReference>
<evidence type="ECO:0000256" key="3">
    <source>
        <dbReference type="ARBA" id="ARBA00022475"/>
    </source>
</evidence>
<dbReference type="KEGG" id="spu:584982"/>
<evidence type="ECO:0000256" key="1">
    <source>
        <dbReference type="ARBA" id="ARBA00004651"/>
    </source>
</evidence>
<evidence type="ECO:0000313" key="9">
    <source>
        <dbReference type="EnsemblMetazoa" id="XP_011666244"/>
    </source>
</evidence>
<dbReference type="GO" id="GO:0005886">
    <property type="term" value="C:plasma membrane"/>
    <property type="evidence" value="ECO:0000318"/>
    <property type="project" value="GO_Central"/>
</dbReference>
<evidence type="ECO:0000256" key="6">
    <source>
        <dbReference type="ARBA" id="ARBA00023136"/>
    </source>
</evidence>
<keyword evidence="5 7" id="KW-1133">Transmembrane helix</keyword>
<dbReference type="InParanoid" id="A0A7M7HDN3"/>
<dbReference type="FunCoup" id="A0A7M7HDN3">
    <property type="interactions" value="744"/>
</dbReference>
<feature type="transmembrane region" description="Helical" evidence="7">
    <location>
        <begin position="374"/>
        <end position="392"/>
    </location>
</feature>
<comment type="similarity">
    <text evidence="2 7">Belongs to the XK family.</text>
</comment>
<sequence length="570" mass="65059">MTTDTGNAGDLANKIDRTPSTELEVRETQTHGPNPSNFMPPEHVKDKPKYSSSGQDDPGVGDLSNGVGTTPPCELERDAVPAQGPSNTNLQEDKQEGASADQEEPAGISSCGFCSDRERFSTLDAIFVLAGIALYIADIVTDLLVGVQYLRQGDILWSIMTFVFVFVPSLVLQFFSFRWFILDLDQNTKYNLRPLRKKLWAWCQWLASHILQLGAIKRYWSTFKFGILSRRDSKYYKEMISERLDITMLRLLEAFMESAPQLVLQVYIMVYSEELFWLTAASAIVSLLSLAFSLGIYQKALRDFVPDKEKLSYSHVALIIVWRLFTITARVLAMALFASIYGWWVFVLAAAHWAVMTAWLIWQRTSYHTSKYDEIPFDAVIGIIHIFCFFNMKEGPTRYRAVIFYILIFVENTVMFGLWYREQDSREKMYGLPALVFVWGGFFIGIFFMFLYYHCCHPKGKIQICLCGDTASKVTTAQSNKSNATGMTVMTVEQRGDEDEVDGGNEEVDGVNMTKMANVQCADNVVDATSSTRTVSESDRYRYLFSYTWRRRIHPKVFLTERSINYVDAK</sequence>
<feature type="transmembrane region" description="Helical" evidence="7">
    <location>
        <begin position="155"/>
        <end position="179"/>
    </location>
</feature>
<dbReference type="GO" id="GO:1902742">
    <property type="term" value="P:apoptotic process involved in development"/>
    <property type="evidence" value="ECO:0000318"/>
    <property type="project" value="GO_Central"/>
</dbReference>
<feature type="transmembrane region" description="Helical" evidence="7">
    <location>
        <begin position="316"/>
        <end position="337"/>
    </location>
</feature>
<evidence type="ECO:0000256" key="8">
    <source>
        <dbReference type="SAM" id="MobiDB-lite"/>
    </source>
</evidence>
<dbReference type="Pfam" id="PF09815">
    <property type="entry name" value="XK-related"/>
    <property type="match status" value="1"/>
</dbReference>
<dbReference type="Proteomes" id="UP000007110">
    <property type="component" value="Unassembled WGS sequence"/>
</dbReference>
<reference evidence="9" key="2">
    <citation type="submission" date="2021-01" db="UniProtKB">
        <authorList>
            <consortium name="EnsemblMetazoa"/>
        </authorList>
    </citation>
    <scope>IDENTIFICATION</scope>
</reference>
<evidence type="ECO:0000256" key="7">
    <source>
        <dbReference type="RuleBase" id="RU910716"/>
    </source>
</evidence>